<gene>
    <name evidence="1" type="ORF">SAMN05421732_10352</name>
</gene>
<name>A0A1G6IJE8_9GAMM</name>
<dbReference type="EMBL" id="FMYO01000003">
    <property type="protein sequence ID" value="SDC06712.1"/>
    <property type="molecule type" value="Genomic_DNA"/>
</dbReference>
<sequence>MSSCKTHTKSNEIYQFLNKKTVCKLLRISINELREQELKDDLFPRGIKSGMSKQCGVKYRYDEIIDWHLKELARRQ</sequence>
<protein>
    <recommendedName>
        <fullName evidence="3">Transcriptional regulator, AlpA family</fullName>
    </recommendedName>
</protein>
<dbReference type="OrthoDB" id="6697886at2"/>
<proteinExistence type="predicted"/>
<organism evidence="1 2">
    <name type="scientific">Acinetobacter kookii</name>
    <dbReference type="NCBI Taxonomy" id="1226327"/>
    <lineage>
        <taxon>Bacteria</taxon>
        <taxon>Pseudomonadati</taxon>
        <taxon>Pseudomonadota</taxon>
        <taxon>Gammaproteobacteria</taxon>
        <taxon>Moraxellales</taxon>
        <taxon>Moraxellaceae</taxon>
        <taxon>Acinetobacter</taxon>
    </lineage>
</organism>
<dbReference type="AlphaFoldDB" id="A0A1G6IJE8"/>
<accession>A0A1G6IJE8</accession>
<evidence type="ECO:0008006" key="3">
    <source>
        <dbReference type="Google" id="ProtNLM"/>
    </source>
</evidence>
<dbReference type="Proteomes" id="UP000243468">
    <property type="component" value="Unassembled WGS sequence"/>
</dbReference>
<keyword evidence="2" id="KW-1185">Reference proteome</keyword>
<evidence type="ECO:0000313" key="1">
    <source>
        <dbReference type="EMBL" id="SDC06712.1"/>
    </source>
</evidence>
<reference evidence="2" key="1">
    <citation type="submission" date="2016-09" db="EMBL/GenBank/DDBJ databases">
        <authorList>
            <person name="Varghese N."/>
            <person name="Submissions S."/>
        </authorList>
    </citation>
    <scope>NUCLEOTIDE SEQUENCE [LARGE SCALE GENOMIC DNA]</scope>
    <source>
        <strain evidence="2">ANC 4667</strain>
    </source>
</reference>
<evidence type="ECO:0000313" key="2">
    <source>
        <dbReference type="Proteomes" id="UP000243468"/>
    </source>
</evidence>
<dbReference type="RefSeq" id="WP_092819299.1">
    <property type="nucleotide sequence ID" value="NZ_BAABKJ010000004.1"/>
</dbReference>